<sequence length="168" mass="18883">MVDEVTKERDRLNYPRVLLEIKMNQELPGLLEFDDEYGMLTRVGVKYEWKPISCSNCFGMGHGAAECRKSSKPKQEWVVKDDKRKNVDKNQVDDEGFQKVTKGKSVAKLEVPSRVVTGNTFSVLTENNPSQDELSKVQNMEISNDAKKNESNNKSNTREGGGPSLVNG</sequence>
<dbReference type="SUPFAM" id="SSF57756">
    <property type="entry name" value="Retrovirus zinc finger-like domains"/>
    <property type="match status" value="1"/>
</dbReference>
<organism evidence="2 3">
    <name type="scientific">Cannabis sativa</name>
    <name type="common">Hemp</name>
    <name type="synonym">Marijuana</name>
    <dbReference type="NCBI Taxonomy" id="3483"/>
    <lineage>
        <taxon>Eukaryota</taxon>
        <taxon>Viridiplantae</taxon>
        <taxon>Streptophyta</taxon>
        <taxon>Embryophyta</taxon>
        <taxon>Tracheophyta</taxon>
        <taxon>Spermatophyta</taxon>
        <taxon>Magnoliopsida</taxon>
        <taxon>eudicotyledons</taxon>
        <taxon>Gunneridae</taxon>
        <taxon>Pentapetalae</taxon>
        <taxon>rosids</taxon>
        <taxon>fabids</taxon>
        <taxon>Rosales</taxon>
        <taxon>Cannabaceae</taxon>
        <taxon>Cannabis</taxon>
    </lineage>
</organism>
<evidence type="ECO:0008006" key="4">
    <source>
        <dbReference type="Google" id="ProtNLM"/>
    </source>
</evidence>
<feature type="compositionally biased region" description="Gly residues" evidence="1">
    <location>
        <begin position="159"/>
        <end position="168"/>
    </location>
</feature>
<dbReference type="GO" id="GO:0008270">
    <property type="term" value="F:zinc ion binding"/>
    <property type="evidence" value="ECO:0007669"/>
    <property type="project" value="InterPro"/>
</dbReference>
<accession>A0A803NGV8</accession>
<evidence type="ECO:0000256" key="1">
    <source>
        <dbReference type="SAM" id="MobiDB-lite"/>
    </source>
</evidence>
<dbReference type="EMBL" id="UZAU01000026">
    <property type="status" value="NOT_ANNOTATED_CDS"/>
    <property type="molecule type" value="Genomic_DNA"/>
</dbReference>
<feature type="compositionally biased region" description="Polar residues" evidence="1">
    <location>
        <begin position="122"/>
        <end position="142"/>
    </location>
</feature>
<proteinExistence type="predicted"/>
<dbReference type="InterPro" id="IPR040256">
    <property type="entry name" value="At4g02000-like"/>
</dbReference>
<dbReference type="AlphaFoldDB" id="A0A803NGV8"/>
<dbReference type="PANTHER" id="PTHR31286:SF165">
    <property type="entry name" value="DUF4283 DOMAIN-CONTAINING PROTEIN"/>
    <property type="match status" value="1"/>
</dbReference>
<dbReference type="PANTHER" id="PTHR31286">
    <property type="entry name" value="GLYCINE-RICH CELL WALL STRUCTURAL PROTEIN 1.8-LIKE"/>
    <property type="match status" value="1"/>
</dbReference>
<name>A0A803NGV8_CANSA</name>
<evidence type="ECO:0000313" key="2">
    <source>
        <dbReference type="EnsemblPlants" id="cds.evm.model.01.1396"/>
    </source>
</evidence>
<dbReference type="InterPro" id="IPR036875">
    <property type="entry name" value="Znf_CCHC_sf"/>
</dbReference>
<dbReference type="Proteomes" id="UP000596661">
    <property type="component" value="Chromosome 1"/>
</dbReference>
<dbReference type="EnsemblPlants" id="evm.model.01.1396">
    <property type="protein sequence ID" value="cds.evm.model.01.1396"/>
    <property type="gene ID" value="evm.TU.01.1396"/>
</dbReference>
<dbReference type="Gramene" id="evm.model.01.1396">
    <property type="protein sequence ID" value="cds.evm.model.01.1396"/>
    <property type="gene ID" value="evm.TU.01.1396"/>
</dbReference>
<evidence type="ECO:0000313" key="3">
    <source>
        <dbReference type="Proteomes" id="UP000596661"/>
    </source>
</evidence>
<reference evidence="2" key="1">
    <citation type="submission" date="2018-11" db="EMBL/GenBank/DDBJ databases">
        <authorList>
            <person name="Grassa J C."/>
        </authorList>
    </citation>
    <scope>NUCLEOTIDE SEQUENCE [LARGE SCALE GENOMIC DNA]</scope>
</reference>
<dbReference type="GO" id="GO:0003676">
    <property type="term" value="F:nucleic acid binding"/>
    <property type="evidence" value="ECO:0007669"/>
    <property type="project" value="InterPro"/>
</dbReference>
<reference evidence="2" key="2">
    <citation type="submission" date="2021-03" db="UniProtKB">
        <authorList>
            <consortium name="EnsemblPlants"/>
        </authorList>
    </citation>
    <scope>IDENTIFICATION</scope>
</reference>
<feature type="region of interest" description="Disordered" evidence="1">
    <location>
        <begin position="122"/>
        <end position="168"/>
    </location>
</feature>
<protein>
    <recommendedName>
        <fullName evidence="4">Zinc knuckle CX2CX4HX4C</fullName>
    </recommendedName>
</protein>
<keyword evidence="3" id="KW-1185">Reference proteome</keyword>